<evidence type="ECO:0000313" key="2">
    <source>
        <dbReference type="EMBL" id="RZC78302.1"/>
    </source>
</evidence>
<accession>A0A4Y7L0X6</accession>
<feature type="transmembrane region" description="Helical" evidence="1">
    <location>
        <begin position="20"/>
        <end position="42"/>
    </location>
</feature>
<name>A0A4Y7L0X6_PAPSO</name>
<keyword evidence="1" id="KW-1133">Transmembrane helix</keyword>
<dbReference type="Proteomes" id="UP000316621">
    <property type="component" value="Chromosome 9"/>
</dbReference>
<feature type="non-terminal residue" evidence="2">
    <location>
        <position position="1"/>
    </location>
</feature>
<reference evidence="2 3" key="1">
    <citation type="journal article" date="2018" name="Science">
        <title>The opium poppy genome and morphinan production.</title>
        <authorList>
            <person name="Guo L."/>
            <person name="Winzer T."/>
            <person name="Yang X."/>
            <person name="Li Y."/>
            <person name="Ning Z."/>
            <person name="He Z."/>
            <person name="Teodor R."/>
            <person name="Lu Y."/>
            <person name="Bowser T.A."/>
            <person name="Graham I.A."/>
            <person name="Ye K."/>
        </authorList>
    </citation>
    <scope>NUCLEOTIDE SEQUENCE [LARGE SCALE GENOMIC DNA]</scope>
    <source>
        <strain evidence="3">cv. HN1</strain>
        <tissue evidence="2">Leaves</tissue>
    </source>
</reference>
<organism evidence="2 3">
    <name type="scientific">Papaver somniferum</name>
    <name type="common">Opium poppy</name>
    <dbReference type="NCBI Taxonomy" id="3469"/>
    <lineage>
        <taxon>Eukaryota</taxon>
        <taxon>Viridiplantae</taxon>
        <taxon>Streptophyta</taxon>
        <taxon>Embryophyta</taxon>
        <taxon>Tracheophyta</taxon>
        <taxon>Spermatophyta</taxon>
        <taxon>Magnoliopsida</taxon>
        <taxon>Ranunculales</taxon>
        <taxon>Papaveraceae</taxon>
        <taxon>Papaveroideae</taxon>
        <taxon>Papaver</taxon>
    </lineage>
</organism>
<proteinExistence type="predicted"/>
<keyword evidence="3" id="KW-1185">Reference proteome</keyword>
<evidence type="ECO:0000313" key="3">
    <source>
        <dbReference type="Proteomes" id="UP000316621"/>
    </source>
</evidence>
<evidence type="ECO:0000256" key="1">
    <source>
        <dbReference type="SAM" id="Phobius"/>
    </source>
</evidence>
<keyword evidence="1" id="KW-0812">Transmembrane</keyword>
<protein>
    <submittedName>
        <fullName evidence="2">Uncharacterized protein</fullName>
    </submittedName>
</protein>
<sequence>PSNIFNLNFEGFVVNNLSSIGRVVMSIILILFEVIPVIKVMIDQLDAVESSVVMGSSPLPALTVASIIDFIFNYGKGSACSTCNEVESFQIVLLEKA</sequence>
<dbReference type="AlphaFoldDB" id="A0A4Y7L0X6"/>
<dbReference type="EMBL" id="CM010723">
    <property type="protein sequence ID" value="RZC78302.1"/>
    <property type="molecule type" value="Genomic_DNA"/>
</dbReference>
<keyword evidence="1" id="KW-0472">Membrane</keyword>
<gene>
    <name evidence="2" type="ORF">C5167_002515</name>
</gene>
<dbReference type="Gramene" id="RZC78302">
    <property type="protein sequence ID" value="RZC78302"/>
    <property type="gene ID" value="C5167_002515"/>
</dbReference>